<proteinExistence type="predicted"/>
<dbReference type="SUPFAM" id="SSF55729">
    <property type="entry name" value="Acyl-CoA N-acyltransferases (Nat)"/>
    <property type="match status" value="1"/>
</dbReference>
<sequence>MTALWRPLLPTDIPAVSAIARKVHPDFPEDDAVFADRQALGPDFCFLLEIGAAPAGYILAHPFRLGALPALNTVLGGLPEPCDTLYIHDLALLPAARGTGAARQIVQALFPLAAPFGALSLVAVNGSVSFWTRMGFAVTDAEHLAAKLSSYAPDARYMVAPASR</sequence>
<dbReference type="RefSeq" id="WP_264225803.1">
    <property type="nucleotide sequence ID" value="NZ_CP107716.1"/>
</dbReference>
<feature type="domain" description="N-acetyltransferase" evidence="1">
    <location>
        <begin position="3"/>
        <end position="163"/>
    </location>
</feature>
<dbReference type="CDD" id="cd04301">
    <property type="entry name" value="NAT_SF"/>
    <property type="match status" value="1"/>
</dbReference>
<dbReference type="EMBL" id="CP107716">
    <property type="protein sequence ID" value="UYQ72163.1"/>
    <property type="molecule type" value="Genomic_DNA"/>
</dbReference>
<accession>A0ABY6INH0</accession>
<evidence type="ECO:0000259" key="1">
    <source>
        <dbReference type="PROSITE" id="PS51186"/>
    </source>
</evidence>
<dbReference type="InterPro" id="IPR000182">
    <property type="entry name" value="GNAT_dom"/>
</dbReference>
<gene>
    <name evidence="2" type="ORF">OF122_19355</name>
</gene>
<dbReference type="Proteomes" id="UP001163882">
    <property type="component" value="Chromosome"/>
</dbReference>
<reference evidence="2" key="1">
    <citation type="submission" date="2022-10" db="EMBL/GenBank/DDBJ databases">
        <title>YIM 151497 complete genome.</title>
        <authorList>
            <person name="Chen X."/>
        </authorList>
    </citation>
    <scope>NUCLEOTIDE SEQUENCE</scope>
    <source>
        <strain evidence="2">YIM 151497</strain>
    </source>
</reference>
<evidence type="ECO:0000313" key="2">
    <source>
        <dbReference type="EMBL" id="UYQ72163.1"/>
    </source>
</evidence>
<dbReference type="InterPro" id="IPR016181">
    <property type="entry name" value="Acyl_CoA_acyltransferase"/>
</dbReference>
<dbReference type="Pfam" id="PF00583">
    <property type="entry name" value="Acetyltransf_1"/>
    <property type="match status" value="1"/>
</dbReference>
<name>A0ABY6INH0_9HYPH</name>
<organism evidence="2 3">
    <name type="scientific">Pelagibacterium flavum</name>
    <dbReference type="NCBI Taxonomy" id="2984530"/>
    <lineage>
        <taxon>Bacteria</taxon>
        <taxon>Pseudomonadati</taxon>
        <taxon>Pseudomonadota</taxon>
        <taxon>Alphaproteobacteria</taxon>
        <taxon>Hyphomicrobiales</taxon>
        <taxon>Devosiaceae</taxon>
        <taxon>Pelagibacterium</taxon>
    </lineage>
</organism>
<keyword evidence="3" id="KW-1185">Reference proteome</keyword>
<evidence type="ECO:0000313" key="3">
    <source>
        <dbReference type="Proteomes" id="UP001163882"/>
    </source>
</evidence>
<protein>
    <submittedName>
        <fullName evidence="2">GNAT family N-acetyltransferase</fullName>
    </submittedName>
</protein>
<dbReference type="Gene3D" id="3.40.630.30">
    <property type="match status" value="1"/>
</dbReference>
<dbReference type="PROSITE" id="PS51186">
    <property type="entry name" value="GNAT"/>
    <property type="match status" value="1"/>
</dbReference>